<reference evidence="1" key="2">
    <citation type="submission" date="2023-06" db="EMBL/GenBank/DDBJ databases">
        <authorList>
            <consortium name="Lawrence Berkeley National Laboratory"/>
            <person name="Haridas S."/>
            <person name="Hensen N."/>
            <person name="Bonometti L."/>
            <person name="Westerberg I."/>
            <person name="Brannstrom I.O."/>
            <person name="Guillou S."/>
            <person name="Cros-Aarteil S."/>
            <person name="Calhoun S."/>
            <person name="Kuo A."/>
            <person name="Mondo S."/>
            <person name="Pangilinan J."/>
            <person name="Riley R."/>
            <person name="LaButti K."/>
            <person name="Andreopoulos B."/>
            <person name="Lipzen A."/>
            <person name="Chen C."/>
            <person name="Yanf M."/>
            <person name="Daum C."/>
            <person name="Ng V."/>
            <person name="Clum A."/>
            <person name="Steindorff A."/>
            <person name="Ohm R."/>
            <person name="Martin F."/>
            <person name="Silar P."/>
            <person name="Natvig D."/>
            <person name="Lalanne C."/>
            <person name="Gautier V."/>
            <person name="Ament-velasquez S.L."/>
            <person name="Kruys A."/>
            <person name="Hutchinson M.I."/>
            <person name="Powell A.J."/>
            <person name="Barry K."/>
            <person name="Miller A.N."/>
            <person name="Grigoriev I.V."/>
            <person name="Debuchy R."/>
            <person name="Gladieux P."/>
            <person name="Thoren M.H."/>
            <person name="Johannesson H."/>
        </authorList>
    </citation>
    <scope>NUCLEOTIDE SEQUENCE</scope>
    <source>
        <strain evidence="1">CBS 232.78</strain>
    </source>
</reference>
<name>A0AAE0U8K5_9PEZI</name>
<dbReference type="Proteomes" id="UP001285441">
    <property type="component" value="Unassembled WGS sequence"/>
</dbReference>
<dbReference type="InterPro" id="IPR043129">
    <property type="entry name" value="ATPase_NBD"/>
</dbReference>
<sequence>MELERRLPVNLKRKKIKFVITTPAIWSSAAQHNTLVAAKNAGFGSRALDIVVPVTEPEAAACYALKDVNSISALDSEAGNDSGWKGILLVGGFGESKWVAVAKGAVCYGMSPQGRVQSRVLPCHYGAVLDQLYSSFVHNSVYHYVDEWFGLTYNRDTMDWFAKMASTTSTFHISALQQYGTFKVNLRTCREDVYTPEESARSNNPSRTAPYHIDLSKLPASTFLEKTRYST</sequence>
<keyword evidence="2" id="KW-1185">Reference proteome</keyword>
<evidence type="ECO:0000313" key="2">
    <source>
        <dbReference type="Proteomes" id="UP001285441"/>
    </source>
</evidence>
<proteinExistence type="predicted"/>
<comment type="caution">
    <text evidence="1">The sequence shown here is derived from an EMBL/GenBank/DDBJ whole genome shotgun (WGS) entry which is preliminary data.</text>
</comment>
<dbReference type="Gene3D" id="3.30.420.40">
    <property type="match status" value="1"/>
</dbReference>
<organism evidence="1 2">
    <name type="scientific">Podospora didyma</name>
    <dbReference type="NCBI Taxonomy" id="330526"/>
    <lineage>
        <taxon>Eukaryota</taxon>
        <taxon>Fungi</taxon>
        <taxon>Dikarya</taxon>
        <taxon>Ascomycota</taxon>
        <taxon>Pezizomycotina</taxon>
        <taxon>Sordariomycetes</taxon>
        <taxon>Sordariomycetidae</taxon>
        <taxon>Sordariales</taxon>
        <taxon>Podosporaceae</taxon>
        <taxon>Podospora</taxon>
    </lineage>
</organism>
<dbReference type="AlphaFoldDB" id="A0AAE0U8K5"/>
<dbReference type="SUPFAM" id="SSF53067">
    <property type="entry name" value="Actin-like ATPase domain"/>
    <property type="match status" value="1"/>
</dbReference>
<dbReference type="EMBL" id="JAULSW010000001">
    <property type="protein sequence ID" value="KAK3395018.1"/>
    <property type="molecule type" value="Genomic_DNA"/>
</dbReference>
<dbReference type="PANTHER" id="PTHR14187">
    <property type="entry name" value="ALPHA KINASE/ELONGATION FACTOR 2 KINASE"/>
    <property type="match status" value="1"/>
</dbReference>
<accession>A0AAE0U8K5</accession>
<reference evidence="1" key="1">
    <citation type="journal article" date="2023" name="Mol. Phylogenet. Evol.">
        <title>Genome-scale phylogeny and comparative genomics of the fungal order Sordariales.</title>
        <authorList>
            <person name="Hensen N."/>
            <person name="Bonometti L."/>
            <person name="Westerberg I."/>
            <person name="Brannstrom I.O."/>
            <person name="Guillou S."/>
            <person name="Cros-Aarteil S."/>
            <person name="Calhoun S."/>
            <person name="Haridas S."/>
            <person name="Kuo A."/>
            <person name="Mondo S."/>
            <person name="Pangilinan J."/>
            <person name="Riley R."/>
            <person name="LaButti K."/>
            <person name="Andreopoulos B."/>
            <person name="Lipzen A."/>
            <person name="Chen C."/>
            <person name="Yan M."/>
            <person name="Daum C."/>
            <person name="Ng V."/>
            <person name="Clum A."/>
            <person name="Steindorff A."/>
            <person name="Ohm R.A."/>
            <person name="Martin F."/>
            <person name="Silar P."/>
            <person name="Natvig D.O."/>
            <person name="Lalanne C."/>
            <person name="Gautier V."/>
            <person name="Ament-Velasquez S.L."/>
            <person name="Kruys A."/>
            <person name="Hutchinson M.I."/>
            <person name="Powell A.J."/>
            <person name="Barry K."/>
            <person name="Miller A.N."/>
            <person name="Grigoriev I.V."/>
            <person name="Debuchy R."/>
            <person name="Gladieux P."/>
            <person name="Hiltunen Thoren M."/>
            <person name="Johannesson H."/>
        </authorList>
    </citation>
    <scope>NUCLEOTIDE SEQUENCE</scope>
    <source>
        <strain evidence="1">CBS 232.78</strain>
    </source>
</reference>
<protein>
    <submittedName>
        <fullName evidence="1">Uncharacterized protein</fullName>
    </submittedName>
</protein>
<dbReference type="PANTHER" id="PTHR14187:SF82">
    <property type="entry name" value="FAMILY CHAPERONE, PUTATIVE (AFU_ORTHOLOGUE AFUA_7G08575)-RELATED"/>
    <property type="match status" value="1"/>
</dbReference>
<gene>
    <name evidence="1" type="ORF">B0H63DRAFT_518085</name>
</gene>
<evidence type="ECO:0000313" key="1">
    <source>
        <dbReference type="EMBL" id="KAK3395018.1"/>
    </source>
</evidence>